<dbReference type="OrthoDB" id="10344167at2759"/>
<feature type="region of interest" description="Disordered" evidence="1">
    <location>
        <begin position="220"/>
        <end position="385"/>
    </location>
</feature>
<protein>
    <submittedName>
        <fullName evidence="2">Uncharacterized protein</fullName>
    </submittedName>
</protein>
<evidence type="ECO:0000313" key="2">
    <source>
        <dbReference type="EMBL" id="KOX71259.1"/>
    </source>
</evidence>
<dbReference type="EMBL" id="KQ435844">
    <property type="protein sequence ID" value="KOX71259.1"/>
    <property type="molecule type" value="Genomic_DNA"/>
</dbReference>
<feature type="region of interest" description="Disordered" evidence="1">
    <location>
        <begin position="572"/>
        <end position="591"/>
    </location>
</feature>
<dbReference type="AlphaFoldDB" id="A0A0M8ZWY3"/>
<reference evidence="2 3" key="1">
    <citation type="submission" date="2015-07" db="EMBL/GenBank/DDBJ databases">
        <title>The genome of Melipona quadrifasciata.</title>
        <authorList>
            <person name="Pan H."/>
            <person name="Kapheim K."/>
        </authorList>
    </citation>
    <scope>NUCLEOTIDE SEQUENCE [LARGE SCALE GENOMIC DNA]</scope>
    <source>
        <strain evidence="2">0111107301</strain>
        <tissue evidence="2">Whole body</tissue>
    </source>
</reference>
<evidence type="ECO:0000313" key="3">
    <source>
        <dbReference type="Proteomes" id="UP000053105"/>
    </source>
</evidence>
<proteinExistence type="predicted"/>
<evidence type="ECO:0000256" key="1">
    <source>
        <dbReference type="SAM" id="MobiDB-lite"/>
    </source>
</evidence>
<feature type="compositionally biased region" description="Polar residues" evidence="1">
    <location>
        <begin position="364"/>
        <end position="373"/>
    </location>
</feature>
<accession>A0A0M8ZWY3</accession>
<feature type="compositionally biased region" description="Basic and acidic residues" evidence="1">
    <location>
        <begin position="237"/>
        <end position="256"/>
    </location>
</feature>
<organism evidence="2 3">
    <name type="scientific">Melipona quadrifasciata</name>
    <dbReference type="NCBI Taxonomy" id="166423"/>
    <lineage>
        <taxon>Eukaryota</taxon>
        <taxon>Metazoa</taxon>
        <taxon>Ecdysozoa</taxon>
        <taxon>Arthropoda</taxon>
        <taxon>Hexapoda</taxon>
        <taxon>Insecta</taxon>
        <taxon>Pterygota</taxon>
        <taxon>Neoptera</taxon>
        <taxon>Endopterygota</taxon>
        <taxon>Hymenoptera</taxon>
        <taxon>Apocrita</taxon>
        <taxon>Aculeata</taxon>
        <taxon>Apoidea</taxon>
        <taxon>Anthophila</taxon>
        <taxon>Apidae</taxon>
        <taxon>Melipona</taxon>
    </lineage>
</organism>
<feature type="compositionally biased region" description="Basic and acidic residues" evidence="1">
    <location>
        <begin position="330"/>
        <end position="362"/>
    </location>
</feature>
<feature type="region of interest" description="Disordered" evidence="1">
    <location>
        <begin position="675"/>
        <end position="698"/>
    </location>
</feature>
<feature type="compositionally biased region" description="Basic and acidic residues" evidence="1">
    <location>
        <begin position="272"/>
        <end position="294"/>
    </location>
</feature>
<keyword evidence="3" id="KW-1185">Reference proteome</keyword>
<sequence length="892" mass="101062">MQHIPRENTLKQIRHGKLVQRTKNLIHGLILYPRGDVHEAALKKWRPLYFRLAHLPLKTGTFETVFNSVKMRPGLPIHSVSTRAADVLLVTLKSQKPDHLDKKFMTTGSCLEIEKHRNTMRTFKPTVNTWSVLEIVKGRSRETGDFSDSRINAEWSNTMFVPESSSPSPFHEQGGTKEEGQDKSRGLIENFRLLKGKFTPPRLLESARFGIQQSNELGPPFLAHRGGKLTGVVPGLDKSDSARPKRYESSGNDDSRAPTGIERASRNAVIEGRADGYRESAEAGAKEVAGEKRAIHSAGSRASTENVVDGKTGAGRGKQSAASRVSAGEIEEKSAGAKRQSHSEKKSSTSGKRERVPEDRGISSKKQLPTSGATDDRTKEDPNPRTLKQFPALVLVVGRCLTIGFPWTDRIYEFINYSQDVEEAVVVDREKEFRGDASSFRRSLQRGDFNLQEHGNIERNVTNDKILHGSLQQKLCGRTVYTIVEQQASQTRPILIPISFNRLVKSNKPKLSTIFHCYWYSQKEYFSTRLHPTTKQSLTRKAARILEPNEPLTNLATIAPTTVVCVALDSRNQGSRSSGLGSTARPNKRINEGQYRQVHKKALTRECNIRNLPSEAPDRAEDPKLLDQTPYRVKFFCPYSVFDEYNCHRDVLKKQYRYCSIVGLNHYFITESDFSGGNPENRASSGTYQQSSRTEEQSEGVMEGCEYFFNLRGRGSVVNVGENKGGLNTQPLHTAWKKGRDRDRSAVPLLVTWIVKGLNYCFMRIDSNYKERKSKLSVNRFKYNGILEVQRTIHTLCSYNRIIALKGMKDGGMHGNRDRICEETTATSYEYEKERLGIRFNTVEINTFYYRNFGFLSLVEFRARSIVETYRPWVFNLSDLLALIDQQKFCQE</sequence>
<dbReference type="Proteomes" id="UP000053105">
    <property type="component" value="Unassembled WGS sequence"/>
</dbReference>
<feature type="compositionally biased region" description="Basic and acidic residues" evidence="1">
    <location>
        <begin position="374"/>
        <end position="383"/>
    </location>
</feature>
<feature type="compositionally biased region" description="Basic and acidic residues" evidence="1">
    <location>
        <begin position="174"/>
        <end position="185"/>
    </location>
</feature>
<feature type="region of interest" description="Disordered" evidence="1">
    <location>
        <begin position="160"/>
        <end position="185"/>
    </location>
</feature>
<feature type="compositionally biased region" description="Polar residues" evidence="1">
    <location>
        <begin position="572"/>
        <end position="585"/>
    </location>
</feature>
<feature type="compositionally biased region" description="Polar residues" evidence="1">
    <location>
        <begin position="681"/>
        <end position="692"/>
    </location>
</feature>
<gene>
    <name evidence="2" type="ORF">WN51_03493</name>
</gene>
<name>A0A0M8ZWY3_9HYME</name>